<proteinExistence type="predicted"/>
<name>A0AAV7X2E7_PLEWA</name>
<accession>A0AAV7X2E7</accession>
<evidence type="ECO:0000313" key="2">
    <source>
        <dbReference type="EMBL" id="KAJ1219122.1"/>
    </source>
</evidence>
<keyword evidence="3" id="KW-1185">Reference proteome</keyword>
<dbReference type="EMBL" id="JANPWB010000001">
    <property type="protein sequence ID" value="KAJ1219122.1"/>
    <property type="molecule type" value="Genomic_DNA"/>
</dbReference>
<gene>
    <name evidence="2" type="ORF">NDU88_006693</name>
</gene>
<dbReference type="Proteomes" id="UP001066276">
    <property type="component" value="Chromosome 1_1"/>
</dbReference>
<feature type="region of interest" description="Disordered" evidence="1">
    <location>
        <begin position="46"/>
        <end position="91"/>
    </location>
</feature>
<evidence type="ECO:0000313" key="3">
    <source>
        <dbReference type="Proteomes" id="UP001066276"/>
    </source>
</evidence>
<feature type="region of interest" description="Disordered" evidence="1">
    <location>
        <begin position="1"/>
        <end position="33"/>
    </location>
</feature>
<evidence type="ECO:0000256" key="1">
    <source>
        <dbReference type="SAM" id="MobiDB-lite"/>
    </source>
</evidence>
<reference evidence="2" key="1">
    <citation type="journal article" date="2022" name="bioRxiv">
        <title>Sequencing and chromosome-scale assembly of the giantPleurodeles waltlgenome.</title>
        <authorList>
            <person name="Brown T."/>
            <person name="Elewa A."/>
            <person name="Iarovenko S."/>
            <person name="Subramanian E."/>
            <person name="Araus A.J."/>
            <person name="Petzold A."/>
            <person name="Susuki M."/>
            <person name="Suzuki K.-i.T."/>
            <person name="Hayashi T."/>
            <person name="Toyoda A."/>
            <person name="Oliveira C."/>
            <person name="Osipova E."/>
            <person name="Leigh N.D."/>
            <person name="Simon A."/>
            <person name="Yun M.H."/>
        </authorList>
    </citation>
    <scope>NUCLEOTIDE SEQUENCE</scope>
    <source>
        <strain evidence="2">20211129_DDA</strain>
        <tissue evidence="2">Liver</tissue>
    </source>
</reference>
<protein>
    <submittedName>
        <fullName evidence="2">Uncharacterized protein</fullName>
    </submittedName>
</protein>
<comment type="caution">
    <text evidence="2">The sequence shown here is derived from an EMBL/GenBank/DDBJ whole genome shotgun (WGS) entry which is preliminary data.</text>
</comment>
<organism evidence="2 3">
    <name type="scientific">Pleurodeles waltl</name>
    <name type="common">Iberian ribbed newt</name>
    <dbReference type="NCBI Taxonomy" id="8319"/>
    <lineage>
        <taxon>Eukaryota</taxon>
        <taxon>Metazoa</taxon>
        <taxon>Chordata</taxon>
        <taxon>Craniata</taxon>
        <taxon>Vertebrata</taxon>
        <taxon>Euteleostomi</taxon>
        <taxon>Amphibia</taxon>
        <taxon>Batrachia</taxon>
        <taxon>Caudata</taxon>
        <taxon>Salamandroidea</taxon>
        <taxon>Salamandridae</taxon>
        <taxon>Pleurodelinae</taxon>
        <taxon>Pleurodeles</taxon>
    </lineage>
</organism>
<sequence>MRLLRCVSTGPCGAAQKPWGQKQAEESIEGAAAPHLQLREHLYSRRKVSKAGARPSATPAGRAAHTASAEELPASATACCPPEKGSSQSLP</sequence>
<dbReference type="AlphaFoldDB" id="A0AAV7X2E7"/>